<evidence type="ECO:0000256" key="5">
    <source>
        <dbReference type="ARBA" id="ARBA00022683"/>
    </source>
</evidence>
<feature type="domain" description="PTS EIIC type-2" evidence="10">
    <location>
        <begin position="14"/>
        <end position="359"/>
    </location>
</feature>
<dbReference type="InterPro" id="IPR006327">
    <property type="entry name" value="PTS_IIC_fruc"/>
</dbReference>
<evidence type="ECO:0000313" key="12">
    <source>
        <dbReference type="Proteomes" id="UP001596432"/>
    </source>
</evidence>
<dbReference type="GO" id="GO:0009401">
    <property type="term" value="P:phosphoenolpyruvate-dependent sugar phosphotransferase system"/>
    <property type="evidence" value="ECO:0007669"/>
    <property type="project" value="UniProtKB-KW"/>
</dbReference>
<comment type="subcellular location">
    <subcellularLocation>
        <location evidence="1">Cell inner membrane</location>
        <topology evidence="1">Multi-pass membrane protein</topology>
    </subcellularLocation>
</comment>
<feature type="transmembrane region" description="Helical" evidence="9">
    <location>
        <begin position="190"/>
        <end position="208"/>
    </location>
</feature>
<keyword evidence="6 9" id="KW-0812">Transmembrane</keyword>
<dbReference type="InterPro" id="IPR050864">
    <property type="entry name" value="Bacterial_PTS_Sugar_Transport"/>
</dbReference>
<evidence type="ECO:0000256" key="6">
    <source>
        <dbReference type="ARBA" id="ARBA00022692"/>
    </source>
</evidence>
<dbReference type="GeneID" id="78821791"/>
<keyword evidence="12" id="KW-1185">Reference proteome</keyword>
<evidence type="ECO:0000256" key="9">
    <source>
        <dbReference type="SAM" id="Phobius"/>
    </source>
</evidence>
<evidence type="ECO:0000256" key="4">
    <source>
        <dbReference type="ARBA" id="ARBA00022597"/>
    </source>
</evidence>
<dbReference type="InterPro" id="IPR013014">
    <property type="entry name" value="PTS_EIIC_2"/>
</dbReference>
<keyword evidence="2" id="KW-0813">Transport</keyword>
<dbReference type="PROSITE" id="PS51104">
    <property type="entry name" value="PTS_EIIC_TYPE_2"/>
    <property type="match status" value="1"/>
</dbReference>
<evidence type="ECO:0000256" key="7">
    <source>
        <dbReference type="ARBA" id="ARBA00022989"/>
    </source>
</evidence>
<dbReference type="PANTHER" id="PTHR30505">
    <property type="entry name" value="FRUCTOSE-LIKE PERMEASE"/>
    <property type="match status" value="1"/>
</dbReference>
<organism evidence="11 12">
    <name type="scientific">Halosimplex aquaticum</name>
    <dbReference type="NCBI Taxonomy" id="3026162"/>
    <lineage>
        <taxon>Archaea</taxon>
        <taxon>Methanobacteriati</taxon>
        <taxon>Methanobacteriota</taxon>
        <taxon>Stenosarchaea group</taxon>
        <taxon>Halobacteria</taxon>
        <taxon>Halobacteriales</taxon>
        <taxon>Haloarculaceae</taxon>
        <taxon>Halosimplex</taxon>
    </lineage>
</organism>
<keyword evidence="8 9" id="KW-0472">Membrane</keyword>
<name>A0ABD5Y6I5_9EURY</name>
<feature type="transmembrane region" description="Helical" evidence="9">
    <location>
        <begin position="296"/>
        <end position="315"/>
    </location>
</feature>
<dbReference type="NCBIfam" id="TIGR01427">
    <property type="entry name" value="PTS_IIC_fructo"/>
    <property type="match status" value="1"/>
</dbReference>
<keyword evidence="5" id="KW-0598">Phosphotransferase system</keyword>
<proteinExistence type="predicted"/>
<evidence type="ECO:0000256" key="3">
    <source>
        <dbReference type="ARBA" id="ARBA00022475"/>
    </source>
</evidence>
<feature type="transmembrane region" description="Helical" evidence="9">
    <location>
        <begin position="119"/>
        <end position="139"/>
    </location>
</feature>
<comment type="caution">
    <text evidence="11">The sequence shown here is derived from an EMBL/GenBank/DDBJ whole genome shotgun (WGS) entry which is preliminary data.</text>
</comment>
<dbReference type="RefSeq" id="WP_274322558.1">
    <property type="nucleotide sequence ID" value="NZ_CP118158.1"/>
</dbReference>
<dbReference type="GO" id="GO:0005886">
    <property type="term" value="C:plasma membrane"/>
    <property type="evidence" value="ECO:0007669"/>
    <property type="project" value="UniProtKB-SubCell"/>
</dbReference>
<evidence type="ECO:0000256" key="2">
    <source>
        <dbReference type="ARBA" id="ARBA00022448"/>
    </source>
</evidence>
<evidence type="ECO:0000256" key="1">
    <source>
        <dbReference type="ARBA" id="ARBA00004429"/>
    </source>
</evidence>
<feature type="transmembrane region" description="Helical" evidence="9">
    <location>
        <begin position="21"/>
        <end position="43"/>
    </location>
</feature>
<dbReference type="PANTHER" id="PTHR30505:SF0">
    <property type="entry name" value="FRUCTOSE-LIKE PTS SYSTEM EIIBC COMPONENT-RELATED"/>
    <property type="match status" value="1"/>
</dbReference>
<reference evidence="11 12" key="1">
    <citation type="journal article" date="2019" name="Int. J. Syst. Evol. Microbiol.">
        <title>The Global Catalogue of Microorganisms (GCM) 10K type strain sequencing project: providing services to taxonomists for standard genome sequencing and annotation.</title>
        <authorList>
            <consortium name="The Broad Institute Genomics Platform"/>
            <consortium name="The Broad Institute Genome Sequencing Center for Infectious Disease"/>
            <person name="Wu L."/>
            <person name="Ma J."/>
        </authorList>
    </citation>
    <scope>NUCLEOTIDE SEQUENCE [LARGE SCALE GENOMIC DNA]</scope>
    <source>
        <strain evidence="11 12">XZYJT29</strain>
    </source>
</reference>
<keyword evidence="4" id="KW-0762">Sugar transport</keyword>
<dbReference type="Proteomes" id="UP001596432">
    <property type="component" value="Unassembled WGS sequence"/>
</dbReference>
<evidence type="ECO:0000256" key="8">
    <source>
        <dbReference type="ARBA" id="ARBA00023136"/>
    </source>
</evidence>
<accession>A0ABD5Y6I5</accession>
<dbReference type="EMBL" id="JBHTAS010000001">
    <property type="protein sequence ID" value="MFC7141478.1"/>
    <property type="molecule type" value="Genomic_DNA"/>
</dbReference>
<protein>
    <submittedName>
        <fullName evidence="11">PTS fructose transporter subunit IIC</fullName>
    </submittedName>
</protein>
<feature type="transmembrane region" description="Helical" evidence="9">
    <location>
        <begin position="330"/>
        <end position="353"/>
    </location>
</feature>
<gene>
    <name evidence="11" type="ORF">ACFQMA_16765</name>
</gene>
<dbReference type="AlphaFoldDB" id="A0ABD5Y6I5"/>
<keyword evidence="3" id="KW-1003">Cell membrane</keyword>
<feature type="transmembrane region" description="Helical" evidence="9">
    <location>
        <begin position="151"/>
        <end position="178"/>
    </location>
</feature>
<evidence type="ECO:0000313" key="11">
    <source>
        <dbReference type="EMBL" id="MFC7141478.1"/>
    </source>
</evidence>
<feature type="transmembrane region" description="Helical" evidence="9">
    <location>
        <begin position="229"/>
        <end position="254"/>
    </location>
</feature>
<feature type="transmembrane region" description="Helical" evidence="9">
    <location>
        <begin position="55"/>
        <end position="80"/>
    </location>
</feature>
<keyword evidence="7 9" id="KW-1133">Transmembrane helix</keyword>
<sequence>MRKNAVEADSIHRVRADLMTGVTYMIPFVTIGGVFLAVGYTLGDSTSVGGDVGTIPWYLVTVGSIALSAMVPILGGFVAYGIADRPGLAPGFMLTALIQDPRLVQALGAVLGVDTGDAHAGYIGALIVGLLAGVATEWAKDREPPALLEPLVPVLILPVSVTAALAPVVLALSVPIALASSIFEAFLRNADPAALVAVGTVLGGMMAVDMGGPVNKVAYVFAIGRLPELVFEPMAAVMLGGMVPPLGLAAAYALVPHRFAVDRSDARAAVLSSMAFVTEGAVPFTARNSRLRPPCVLGSAIAGGAAMGLGITMPAPHGGLLVVPLANDPALFVGCLLFGTVATTLTAAGVVLVGTGRTVDRNAVSETE</sequence>
<evidence type="ECO:0000259" key="10">
    <source>
        <dbReference type="PROSITE" id="PS51104"/>
    </source>
</evidence>